<dbReference type="PANTHER" id="PTHR37996:SF1">
    <property type="entry name" value="B- AND T-LYMPHOCYTE ATTENUATOR"/>
    <property type="match status" value="1"/>
</dbReference>
<evidence type="ECO:0000259" key="3">
    <source>
        <dbReference type="PROSITE" id="PS50835"/>
    </source>
</evidence>
<dbReference type="EMBL" id="JAYMGO010000001">
    <property type="protein sequence ID" value="KAL1282208.1"/>
    <property type="molecule type" value="Genomic_DNA"/>
</dbReference>
<accession>A0ABR3NYT6</accession>
<dbReference type="Proteomes" id="UP001558613">
    <property type="component" value="Unassembled WGS sequence"/>
</dbReference>
<evidence type="ECO:0000313" key="5">
    <source>
        <dbReference type="Proteomes" id="UP001558613"/>
    </source>
</evidence>
<dbReference type="Gene3D" id="2.60.40.10">
    <property type="entry name" value="Immunoglobulins"/>
    <property type="match status" value="1"/>
</dbReference>
<name>A0ABR3NYT6_9TELE</name>
<gene>
    <name evidence="4" type="ORF">QQF64_001011</name>
</gene>
<feature type="chain" id="PRO_5046813085" description="Ig-like domain-containing protein" evidence="2">
    <location>
        <begin position="18"/>
        <end position="235"/>
    </location>
</feature>
<proteinExistence type="predicted"/>
<evidence type="ECO:0000256" key="2">
    <source>
        <dbReference type="SAM" id="SignalP"/>
    </source>
</evidence>
<dbReference type="InterPro" id="IPR039257">
    <property type="entry name" value="BTLA"/>
</dbReference>
<protein>
    <recommendedName>
        <fullName evidence="3">Ig-like domain-containing protein</fullName>
    </recommendedName>
</protein>
<keyword evidence="2" id="KW-0732">Signal</keyword>
<keyword evidence="1" id="KW-0812">Transmembrane</keyword>
<keyword evidence="1" id="KW-0472">Membrane</keyword>
<keyword evidence="1" id="KW-1133">Transmembrane helix</keyword>
<dbReference type="InterPro" id="IPR007110">
    <property type="entry name" value="Ig-like_dom"/>
</dbReference>
<comment type="caution">
    <text evidence="4">The sequence shown here is derived from an EMBL/GenBank/DDBJ whole genome shotgun (WGS) entry which is preliminary data.</text>
</comment>
<evidence type="ECO:0000313" key="4">
    <source>
        <dbReference type="EMBL" id="KAL1282208.1"/>
    </source>
</evidence>
<keyword evidence="5" id="KW-1185">Reference proteome</keyword>
<dbReference type="InterPro" id="IPR013783">
    <property type="entry name" value="Ig-like_fold"/>
</dbReference>
<feature type="transmembrane region" description="Helical" evidence="1">
    <location>
        <begin position="162"/>
        <end position="189"/>
    </location>
</feature>
<reference evidence="4 5" key="1">
    <citation type="submission" date="2023-09" db="EMBL/GenBank/DDBJ databases">
        <authorList>
            <person name="Wang M."/>
        </authorList>
    </citation>
    <scope>NUCLEOTIDE SEQUENCE [LARGE SCALE GENOMIC DNA]</scope>
    <source>
        <strain evidence="4">GT-2023</strain>
        <tissue evidence="4">Liver</tissue>
    </source>
</reference>
<dbReference type="PANTHER" id="PTHR37996">
    <property type="entry name" value="B- AND T-LYMPHOCYTE ATTENUATOR"/>
    <property type="match status" value="1"/>
</dbReference>
<evidence type="ECO:0000256" key="1">
    <source>
        <dbReference type="SAM" id="Phobius"/>
    </source>
</evidence>
<sequence>MIILVTFLVLMCVSVSGTTDESEINCGYTITVPRNTVFLAPVTTMLKINCTIVLHGCHRKPRVSWCKLYGNGCKALNYSDHMRTEWKTITENHGMDFLIFLNISIEDAGFYRCKKGDTSIGHAINVTVTANNKNDEFLPTLSNTMSTTVDDLKIPPKDDLQWFWYFVYIGSGIVGLVFIVMTVTFLYGIRRQGRKSVRKDMEKKNQYMGKQKNGLLLPPHLYLDSDLITSVVYHV</sequence>
<dbReference type="InterPro" id="IPR036179">
    <property type="entry name" value="Ig-like_dom_sf"/>
</dbReference>
<feature type="domain" description="Ig-like" evidence="3">
    <location>
        <begin position="33"/>
        <end position="129"/>
    </location>
</feature>
<feature type="signal peptide" evidence="2">
    <location>
        <begin position="1"/>
        <end position="17"/>
    </location>
</feature>
<dbReference type="PROSITE" id="PS50835">
    <property type="entry name" value="IG_LIKE"/>
    <property type="match status" value="1"/>
</dbReference>
<organism evidence="4 5">
    <name type="scientific">Cirrhinus molitorella</name>
    <name type="common">mud carp</name>
    <dbReference type="NCBI Taxonomy" id="172907"/>
    <lineage>
        <taxon>Eukaryota</taxon>
        <taxon>Metazoa</taxon>
        <taxon>Chordata</taxon>
        <taxon>Craniata</taxon>
        <taxon>Vertebrata</taxon>
        <taxon>Euteleostomi</taxon>
        <taxon>Actinopterygii</taxon>
        <taxon>Neopterygii</taxon>
        <taxon>Teleostei</taxon>
        <taxon>Ostariophysi</taxon>
        <taxon>Cypriniformes</taxon>
        <taxon>Cyprinidae</taxon>
        <taxon>Labeoninae</taxon>
        <taxon>Labeonini</taxon>
        <taxon>Cirrhinus</taxon>
    </lineage>
</organism>
<dbReference type="SUPFAM" id="SSF48726">
    <property type="entry name" value="Immunoglobulin"/>
    <property type="match status" value="1"/>
</dbReference>